<evidence type="ECO:0000259" key="2">
    <source>
        <dbReference type="Pfam" id="PF08268"/>
    </source>
</evidence>
<evidence type="ECO:0000259" key="1">
    <source>
        <dbReference type="Pfam" id="PF00646"/>
    </source>
</evidence>
<reference evidence="4" key="2">
    <citation type="submission" date="2025-08" db="UniProtKB">
        <authorList>
            <consortium name="RefSeq"/>
        </authorList>
    </citation>
    <scope>IDENTIFICATION</scope>
    <source>
        <tissue evidence="4">Leaf</tissue>
    </source>
</reference>
<proteinExistence type="predicted"/>
<organism evidence="3 4">
    <name type="scientific">Camelina sativa</name>
    <name type="common">False flax</name>
    <name type="synonym">Myagrum sativum</name>
    <dbReference type="NCBI Taxonomy" id="90675"/>
    <lineage>
        <taxon>Eukaryota</taxon>
        <taxon>Viridiplantae</taxon>
        <taxon>Streptophyta</taxon>
        <taxon>Embryophyta</taxon>
        <taxon>Tracheophyta</taxon>
        <taxon>Spermatophyta</taxon>
        <taxon>Magnoliopsida</taxon>
        <taxon>eudicotyledons</taxon>
        <taxon>Gunneridae</taxon>
        <taxon>Pentapetalae</taxon>
        <taxon>rosids</taxon>
        <taxon>malvids</taxon>
        <taxon>Brassicales</taxon>
        <taxon>Brassicaceae</taxon>
        <taxon>Camelineae</taxon>
        <taxon>Camelina</taxon>
    </lineage>
</organism>
<feature type="domain" description="F-box" evidence="1">
    <location>
        <begin position="26"/>
        <end position="53"/>
    </location>
</feature>
<dbReference type="Proteomes" id="UP000694864">
    <property type="component" value="Chromosome 5"/>
</dbReference>
<feature type="domain" description="F-box associated beta-propeller type 3" evidence="2">
    <location>
        <begin position="76"/>
        <end position="383"/>
    </location>
</feature>
<dbReference type="SUPFAM" id="SSF81383">
    <property type="entry name" value="F-box domain"/>
    <property type="match status" value="1"/>
</dbReference>
<sequence>MKIRRCNRSSFSGKKRDEEEVIISESIPFDLVIDIFMRLPAKSIARFRCVSKLYDSTLTNPYFTEPFYTISSSRPKLLFTVLKDGNTFFFSSPTPQDTSSRFLAVKFHMSFPIYCPYEIFRPVRGLVCGINQQTSKQGTVNVPLICNPSTGEILTLPNLNTKRKRGVTSYLGYDPIDKQFKVLCMTHIRHRRFNGSLEAEVLTLGTGTNPSWRIISCNIPHERVFVDRTSDHSAYDGICVNGVLYYLAYLYDYHTTGSGVVCFEFRSEKFKCIRLAQGMGRSYTTQSTLLNYKDKLALLMWKPSRRIPSSEMQLWVLEDAETHQWFSYTYIWPPPPPRKEVVAKAKSGEIVLSHDYITDHFKLFYYNPEKNNLRKVRIQGMEAFRPSLLRGRDGGVLNEGVGADFVQKEKVVPLGFGLKDVGMRCASLDGDSDRLVYFYVPSTSDVKVELLDGDKILSLFALFIKEQLNILDDGKEGSSLVLVLCRQLTLMKWTELYKDLPSRQIKVEVSDRTAVVTTSQETEALRPLRIQDAIWNVYKHFGSSLP</sequence>
<protein>
    <submittedName>
        <fullName evidence="4">F-box protein At3g61340-like</fullName>
    </submittedName>
</protein>
<dbReference type="PANTHER" id="PTHR31111">
    <property type="entry name" value="BNAA05G37150D PROTEIN-RELATED"/>
    <property type="match status" value="1"/>
</dbReference>
<reference evidence="3" key="1">
    <citation type="journal article" date="2014" name="Nat. Commun.">
        <title>The emerging biofuel crop Camelina sativa retains a highly undifferentiated hexaploid genome structure.</title>
        <authorList>
            <person name="Kagale S."/>
            <person name="Koh C."/>
            <person name="Nixon J."/>
            <person name="Bollina V."/>
            <person name="Clarke W.E."/>
            <person name="Tuteja R."/>
            <person name="Spillane C."/>
            <person name="Robinson S.J."/>
            <person name="Links M.G."/>
            <person name="Clarke C."/>
            <person name="Higgins E.E."/>
            <person name="Huebert T."/>
            <person name="Sharpe A.G."/>
            <person name="Parkin I.A."/>
        </authorList>
    </citation>
    <scope>NUCLEOTIDE SEQUENCE [LARGE SCALE GENOMIC DNA]</scope>
    <source>
        <strain evidence="3">cv. DH55</strain>
    </source>
</reference>
<evidence type="ECO:0000313" key="3">
    <source>
        <dbReference type="Proteomes" id="UP000694864"/>
    </source>
</evidence>
<dbReference type="Pfam" id="PF00646">
    <property type="entry name" value="F-box"/>
    <property type="match status" value="1"/>
</dbReference>
<dbReference type="InterPro" id="IPR001810">
    <property type="entry name" value="F-box_dom"/>
</dbReference>
<dbReference type="PANTHER" id="PTHR31111:SF132">
    <property type="entry name" value="F-BOX ASSOCIATED UBIQUITINATION EFFECTOR FAMILY PROTEIN-RELATED"/>
    <property type="match status" value="1"/>
</dbReference>
<dbReference type="GeneID" id="104789818"/>
<name>A0ABM0ZCE2_CAMSA</name>
<accession>A0ABM0ZCE2</accession>
<dbReference type="Pfam" id="PF08268">
    <property type="entry name" value="FBA_3"/>
    <property type="match status" value="1"/>
</dbReference>
<keyword evidence="3" id="KW-1185">Reference proteome</keyword>
<evidence type="ECO:0000313" key="4">
    <source>
        <dbReference type="RefSeq" id="XP_010513762.1"/>
    </source>
</evidence>
<dbReference type="InterPro" id="IPR013187">
    <property type="entry name" value="F-box-assoc_dom_typ3"/>
</dbReference>
<dbReference type="InterPro" id="IPR036047">
    <property type="entry name" value="F-box-like_dom_sf"/>
</dbReference>
<dbReference type="NCBIfam" id="TIGR01640">
    <property type="entry name" value="F_box_assoc_1"/>
    <property type="match status" value="1"/>
</dbReference>
<gene>
    <name evidence="4" type="primary">LOC104789818</name>
</gene>
<dbReference type="InterPro" id="IPR017451">
    <property type="entry name" value="F-box-assoc_interact_dom"/>
</dbReference>
<dbReference type="RefSeq" id="XP_010513762.1">
    <property type="nucleotide sequence ID" value="XM_010515460.1"/>
</dbReference>